<feature type="compositionally biased region" description="Basic and acidic residues" evidence="1">
    <location>
        <begin position="109"/>
        <end position="120"/>
    </location>
</feature>
<proteinExistence type="predicted"/>
<gene>
    <name evidence="4" type="ORF">DJ018_10730</name>
</gene>
<name>A0A328AEN0_9CAUL</name>
<comment type="caution">
    <text evidence="4">The sequence shown here is derived from an EMBL/GenBank/DDBJ whole genome shotgun (WGS) entry which is preliminary data.</text>
</comment>
<protein>
    <recommendedName>
        <fullName evidence="3">Phytase-like domain-containing protein</fullName>
    </recommendedName>
</protein>
<evidence type="ECO:0000259" key="3">
    <source>
        <dbReference type="Pfam" id="PF13449"/>
    </source>
</evidence>
<keyword evidence="2" id="KW-0732">Signal</keyword>
<keyword evidence="5" id="KW-1185">Reference proteome</keyword>
<sequence length="515" mass="55291">MRWARLGLSLAISLVASAGWAQPFVRLEARLALGPGVGEPPFGGISGADYDRRSGTWVLISDDKSEHGPARLYAASMRLAAGVVRFEPGPWTALRPSVGDFGPPGSGKEAPDGEAVRLDPRGGLVWASEGDPDHGRPARIRRSGADGAVREAPLPRQFRFDPSGRRGPRRNAVIEGLSWSADGRDLWVSLEGPLIEDGPPASSDQGAMVRLSRLSRHGRVLAQYAYPIDRAAERPPAGRNADNGVSEILAVDAHRLLVLERSGVQGPSGRYTFHIRLYLADVSQADDVRRRRALAGPVVRSVRKTLLLNFDELEGPGVGNLEAMAWGPRLVDGAPSLILFSDNNFEVGTPTRLVVLRFGNCAPGRIDRNVRRRSPPWDVPRQQRTTPRDRVRSCPPATGGRSRGPAQAASGSTQTDDGRVTGSLQIDATERADEPGGVASIPVRTGPPRRSEQLRRPGAAVTRSADPLLRAPPGPFVRARGDGPGALPAPASPPRPDRAGQRRRLCLRSRGEPLP</sequence>
<dbReference type="InterPro" id="IPR027372">
    <property type="entry name" value="Phytase-like_dom"/>
</dbReference>
<evidence type="ECO:0000313" key="4">
    <source>
        <dbReference type="EMBL" id="RAK52666.1"/>
    </source>
</evidence>
<accession>A0A328AEN0</accession>
<dbReference type="AlphaFoldDB" id="A0A328AEN0"/>
<dbReference type="OrthoDB" id="9798539at2"/>
<dbReference type="Pfam" id="PF13449">
    <property type="entry name" value="Phytase-like"/>
    <property type="match status" value="1"/>
</dbReference>
<organism evidence="4 5">
    <name type="scientific">Phenylobacterium deserti</name>
    <dbReference type="NCBI Taxonomy" id="1914756"/>
    <lineage>
        <taxon>Bacteria</taxon>
        <taxon>Pseudomonadati</taxon>
        <taxon>Pseudomonadota</taxon>
        <taxon>Alphaproteobacteria</taxon>
        <taxon>Caulobacterales</taxon>
        <taxon>Caulobacteraceae</taxon>
        <taxon>Phenylobacterium</taxon>
    </lineage>
</organism>
<evidence type="ECO:0000256" key="1">
    <source>
        <dbReference type="SAM" id="MobiDB-lite"/>
    </source>
</evidence>
<feature type="domain" description="Phytase-like" evidence="3">
    <location>
        <begin position="41"/>
        <end position="345"/>
    </location>
</feature>
<feature type="region of interest" description="Disordered" evidence="1">
    <location>
        <begin position="365"/>
        <end position="515"/>
    </location>
</feature>
<feature type="region of interest" description="Disordered" evidence="1">
    <location>
        <begin position="95"/>
        <end position="148"/>
    </location>
</feature>
<feature type="chain" id="PRO_5016393516" description="Phytase-like domain-containing protein" evidence="2">
    <location>
        <begin position="22"/>
        <end position="515"/>
    </location>
</feature>
<dbReference type="Proteomes" id="UP000249725">
    <property type="component" value="Unassembled WGS sequence"/>
</dbReference>
<dbReference type="PANTHER" id="PTHR37957">
    <property type="entry name" value="BLR7070 PROTEIN"/>
    <property type="match status" value="1"/>
</dbReference>
<evidence type="ECO:0000256" key="2">
    <source>
        <dbReference type="SAM" id="SignalP"/>
    </source>
</evidence>
<feature type="signal peptide" evidence="2">
    <location>
        <begin position="1"/>
        <end position="21"/>
    </location>
</feature>
<dbReference type="EMBL" id="QFYR01000002">
    <property type="protein sequence ID" value="RAK52666.1"/>
    <property type="molecule type" value="Genomic_DNA"/>
</dbReference>
<dbReference type="PANTHER" id="PTHR37957:SF1">
    <property type="entry name" value="PHYTASE-LIKE DOMAIN-CONTAINING PROTEIN"/>
    <property type="match status" value="1"/>
</dbReference>
<evidence type="ECO:0000313" key="5">
    <source>
        <dbReference type="Proteomes" id="UP000249725"/>
    </source>
</evidence>
<reference evidence="5" key="1">
    <citation type="submission" date="2018-05" db="EMBL/GenBank/DDBJ databases">
        <authorList>
            <person name="Li X."/>
        </authorList>
    </citation>
    <scope>NUCLEOTIDE SEQUENCE [LARGE SCALE GENOMIC DNA]</scope>
    <source>
        <strain evidence="5">YIM 73061</strain>
    </source>
</reference>